<dbReference type="EMBL" id="DXBO01000133">
    <property type="protein sequence ID" value="HIZ48863.1"/>
    <property type="molecule type" value="Genomic_DNA"/>
</dbReference>
<evidence type="ECO:0000313" key="1">
    <source>
        <dbReference type="EMBL" id="HIZ48863.1"/>
    </source>
</evidence>
<organism evidence="1 2">
    <name type="scientific">Candidatus Gemmiger excrementavium</name>
    <dbReference type="NCBI Taxonomy" id="2838608"/>
    <lineage>
        <taxon>Bacteria</taxon>
        <taxon>Bacillati</taxon>
        <taxon>Bacillota</taxon>
        <taxon>Clostridia</taxon>
        <taxon>Eubacteriales</taxon>
        <taxon>Gemmiger</taxon>
    </lineage>
</organism>
<comment type="caution">
    <text evidence="1">The sequence shown here is derived from an EMBL/GenBank/DDBJ whole genome shotgun (WGS) entry which is preliminary data.</text>
</comment>
<reference evidence="1" key="2">
    <citation type="submission" date="2021-04" db="EMBL/GenBank/DDBJ databases">
        <authorList>
            <person name="Gilroy R."/>
        </authorList>
    </citation>
    <scope>NUCLEOTIDE SEQUENCE</scope>
    <source>
        <strain evidence="1">3436</strain>
    </source>
</reference>
<proteinExistence type="predicted"/>
<name>A0A9D2JGN0_9FIRM</name>
<dbReference type="Proteomes" id="UP000824031">
    <property type="component" value="Unassembled WGS sequence"/>
</dbReference>
<reference evidence="1" key="1">
    <citation type="journal article" date="2021" name="PeerJ">
        <title>Extensive microbial diversity within the chicken gut microbiome revealed by metagenomics and culture.</title>
        <authorList>
            <person name="Gilroy R."/>
            <person name="Ravi A."/>
            <person name="Getino M."/>
            <person name="Pursley I."/>
            <person name="Horton D.L."/>
            <person name="Alikhan N.F."/>
            <person name="Baker D."/>
            <person name="Gharbi K."/>
            <person name="Hall N."/>
            <person name="Watson M."/>
            <person name="Adriaenssens E.M."/>
            <person name="Foster-Nyarko E."/>
            <person name="Jarju S."/>
            <person name="Secka A."/>
            <person name="Antonio M."/>
            <person name="Oren A."/>
            <person name="Chaudhuri R.R."/>
            <person name="La Ragione R."/>
            <person name="Hildebrand F."/>
            <person name="Pallen M.J."/>
        </authorList>
    </citation>
    <scope>NUCLEOTIDE SEQUENCE</scope>
    <source>
        <strain evidence="1">3436</strain>
    </source>
</reference>
<accession>A0A9D2JGN0</accession>
<evidence type="ECO:0000313" key="2">
    <source>
        <dbReference type="Proteomes" id="UP000824031"/>
    </source>
</evidence>
<protein>
    <submittedName>
        <fullName evidence="1">Transposase</fullName>
    </submittedName>
</protein>
<dbReference type="AlphaFoldDB" id="A0A9D2JGN0"/>
<sequence length="384" mass="42994">MNETMTYADAFTRAFAREPEFLSFLHTMQDRSRWERQPARELEIIALDEHDPLTRTLRRQYEHQGQAGVLDDTMEHTRLLLKAQDDLLPVRSCAIKTILDRARISGSALGQLSKPHLAEVLNRCLHIARGDTLLWYSDGKVSAVHGGDANDYAVLEIPELFEHTVCYLATRYPGYQFAGGSFDHQMVTAIWELTGQDDLVETYRQALAHHGLLDEETSIRPAVRLATSNTGVSGANLYPMLLEGHDAKIIPLGSPIRENHKGDADLAQFDENLDKLFAQYEASLGALTALLDIELAYPANVMQAVLKELGVGKRLSMEAVEQYRAQIGDEPDTAHGVYQAMMEVLFYLQRDGATGSKIAETEENLARALKGHWSSYDLPGELKW</sequence>
<gene>
    <name evidence="1" type="ORF">H9810_09100</name>
</gene>